<evidence type="ECO:0000313" key="1">
    <source>
        <dbReference type="EMBL" id="GAI03250.1"/>
    </source>
</evidence>
<protein>
    <submittedName>
        <fullName evidence="1">Uncharacterized protein</fullName>
    </submittedName>
</protein>
<dbReference type="EMBL" id="BARV01012351">
    <property type="protein sequence ID" value="GAI03250.1"/>
    <property type="molecule type" value="Genomic_DNA"/>
</dbReference>
<gene>
    <name evidence="1" type="ORF">S06H3_22919</name>
</gene>
<organism evidence="1">
    <name type="scientific">marine sediment metagenome</name>
    <dbReference type="NCBI Taxonomy" id="412755"/>
    <lineage>
        <taxon>unclassified sequences</taxon>
        <taxon>metagenomes</taxon>
        <taxon>ecological metagenomes</taxon>
    </lineage>
</organism>
<sequence>MHNYHWELGINLGELLGTESIENFDSLPKAYQALVNCTDESAFIDLWQGDDCLGPTLTKKDLTSKEMK</sequence>
<reference evidence="1" key="1">
    <citation type="journal article" date="2014" name="Front. Microbiol.">
        <title>High frequency of phylogenetically diverse reductive dehalogenase-homologous genes in deep subseafloor sedimentary metagenomes.</title>
        <authorList>
            <person name="Kawai M."/>
            <person name="Futagami T."/>
            <person name="Toyoda A."/>
            <person name="Takaki Y."/>
            <person name="Nishi S."/>
            <person name="Hori S."/>
            <person name="Arai W."/>
            <person name="Tsubouchi T."/>
            <person name="Morono Y."/>
            <person name="Uchiyama I."/>
            <person name="Ito T."/>
            <person name="Fujiyama A."/>
            <person name="Inagaki F."/>
            <person name="Takami H."/>
        </authorList>
    </citation>
    <scope>NUCLEOTIDE SEQUENCE</scope>
    <source>
        <strain evidence="1">Expedition CK06-06</strain>
    </source>
</reference>
<comment type="caution">
    <text evidence="1">The sequence shown here is derived from an EMBL/GenBank/DDBJ whole genome shotgun (WGS) entry which is preliminary data.</text>
</comment>
<name>X1LLG7_9ZZZZ</name>
<dbReference type="AlphaFoldDB" id="X1LLG7"/>
<proteinExistence type="predicted"/>
<accession>X1LLG7</accession>